<proteinExistence type="predicted"/>
<organism evidence="2 3">
    <name type="scientific">Wolfiporia cocos (strain MD-104)</name>
    <name type="common">Brown rot fungus</name>
    <dbReference type="NCBI Taxonomy" id="742152"/>
    <lineage>
        <taxon>Eukaryota</taxon>
        <taxon>Fungi</taxon>
        <taxon>Dikarya</taxon>
        <taxon>Basidiomycota</taxon>
        <taxon>Agaricomycotina</taxon>
        <taxon>Agaricomycetes</taxon>
        <taxon>Polyporales</taxon>
        <taxon>Phaeolaceae</taxon>
        <taxon>Wolfiporia</taxon>
    </lineage>
</organism>
<evidence type="ECO:0000313" key="3">
    <source>
        <dbReference type="Proteomes" id="UP000218811"/>
    </source>
</evidence>
<feature type="transmembrane region" description="Helical" evidence="1">
    <location>
        <begin position="219"/>
        <end position="241"/>
    </location>
</feature>
<protein>
    <submittedName>
        <fullName evidence="2">Uncharacterized protein</fullName>
    </submittedName>
</protein>
<keyword evidence="1" id="KW-0472">Membrane</keyword>
<dbReference type="Proteomes" id="UP000218811">
    <property type="component" value="Unassembled WGS sequence"/>
</dbReference>
<feature type="transmembrane region" description="Helical" evidence="1">
    <location>
        <begin position="109"/>
        <end position="128"/>
    </location>
</feature>
<feature type="transmembrane region" description="Helical" evidence="1">
    <location>
        <begin position="54"/>
        <end position="74"/>
    </location>
</feature>
<keyword evidence="1" id="KW-0812">Transmembrane</keyword>
<evidence type="ECO:0000256" key="1">
    <source>
        <dbReference type="SAM" id="Phobius"/>
    </source>
</evidence>
<feature type="transmembrane region" description="Helical" evidence="1">
    <location>
        <begin position="12"/>
        <end position="34"/>
    </location>
</feature>
<dbReference type="EMBL" id="KB468157">
    <property type="protein sequence ID" value="PCH44196.1"/>
    <property type="molecule type" value="Genomic_DNA"/>
</dbReference>
<sequence length="332" mass="36274">MAEVGLVSANMATVALESLLYGIFLLLSGVFAYLHINRAAGESASFGTPRLSRYFTPVFLAALAVMMTATAHWILTVTRFFQAFVLFEHGAVPLLFYSDLAQTTEVVKTAFLIATLIISDVMFVYRLWIVWGYNYYVCIVPIMAVSGLCVSGVGIVYQLSRLSLGNTVFVSQAARWITADYSFTFATNVYSSVLIAWKVWRASRSSSSSSYGGGNLMRVLATIVESAGSYTLYVVVFFASYEAGSNLQYTFVDTLCQVAGIAFMMINVRVGLGWAQKAHATTTSSTGITSRRNAEQSYAMRPVAVDITRVVHKEDDLGRSVKRVSSDFGAAV</sequence>
<dbReference type="STRING" id="742152.A0A2H3JPV1"/>
<gene>
    <name evidence="2" type="ORF">WOLCODRAFT_138818</name>
</gene>
<dbReference type="OrthoDB" id="3346544at2759"/>
<feature type="transmembrane region" description="Helical" evidence="1">
    <location>
        <begin position="247"/>
        <end position="268"/>
    </location>
</feature>
<keyword evidence="3" id="KW-1185">Reference proteome</keyword>
<feature type="transmembrane region" description="Helical" evidence="1">
    <location>
        <begin position="134"/>
        <end position="157"/>
    </location>
</feature>
<name>A0A2H3JPV1_WOLCO</name>
<evidence type="ECO:0000313" key="2">
    <source>
        <dbReference type="EMBL" id="PCH44196.1"/>
    </source>
</evidence>
<reference evidence="2 3" key="1">
    <citation type="journal article" date="2012" name="Science">
        <title>The Paleozoic origin of enzymatic lignin decomposition reconstructed from 31 fungal genomes.</title>
        <authorList>
            <person name="Floudas D."/>
            <person name="Binder M."/>
            <person name="Riley R."/>
            <person name="Barry K."/>
            <person name="Blanchette R.A."/>
            <person name="Henrissat B."/>
            <person name="Martinez A.T."/>
            <person name="Otillar R."/>
            <person name="Spatafora J.W."/>
            <person name="Yadav J.S."/>
            <person name="Aerts A."/>
            <person name="Benoit I."/>
            <person name="Boyd A."/>
            <person name="Carlson A."/>
            <person name="Copeland A."/>
            <person name="Coutinho P.M."/>
            <person name="de Vries R.P."/>
            <person name="Ferreira P."/>
            <person name="Findley K."/>
            <person name="Foster B."/>
            <person name="Gaskell J."/>
            <person name="Glotzer D."/>
            <person name="Gorecki P."/>
            <person name="Heitman J."/>
            <person name="Hesse C."/>
            <person name="Hori C."/>
            <person name="Igarashi K."/>
            <person name="Jurgens J.A."/>
            <person name="Kallen N."/>
            <person name="Kersten P."/>
            <person name="Kohler A."/>
            <person name="Kuees U."/>
            <person name="Kumar T.K.A."/>
            <person name="Kuo A."/>
            <person name="LaButti K."/>
            <person name="Larrondo L.F."/>
            <person name="Lindquist E."/>
            <person name="Ling A."/>
            <person name="Lombard V."/>
            <person name="Lucas S."/>
            <person name="Lundell T."/>
            <person name="Martin R."/>
            <person name="McLaughlin D.J."/>
            <person name="Morgenstern I."/>
            <person name="Morin E."/>
            <person name="Murat C."/>
            <person name="Nagy L.G."/>
            <person name="Nolan M."/>
            <person name="Ohm R.A."/>
            <person name="Patyshakuliyeva A."/>
            <person name="Rokas A."/>
            <person name="Ruiz-Duenas F.J."/>
            <person name="Sabat G."/>
            <person name="Salamov A."/>
            <person name="Samejima M."/>
            <person name="Schmutz J."/>
            <person name="Slot J.C."/>
            <person name="St John F."/>
            <person name="Stenlid J."/>
            <person name="Sun H."/>
            <person name="Sun S."/>
            <person name="Syed K."/>
            <person name="Tsang A."/>
            <person name="Wiebenga A."/>
            <person name="Young D."/>
            <person name="Pisabarro A."/>
            <person name="Eastwood D.C."/>
            <person name="Martin F."/>
            <person name="Cullen D."/>
            <person name="Grigoriev I.V."/>
            <person name="Hibbett D.S."/>
        </authorList>
    </citation>
    <scope>NUCLEOTIDE SEQUENCE [LARGE SCALE GENOMIC DNA]</scope>
    <source>
        <strain evidence="2 3">MD-104</strain>
    </source>
</reference>
<dbReference type="AlphaFoldDB" id="A0A2H3JPV1"/>
<dbReference type="OMA" id="QYTFVDT"/>
<accession>A0A2H3JPV1</accession>
<keyword evidence="1" id="KW-1133">Transmembrane helix</keyword>